<sequence>MAAFDEIALIYDRSDRSVPCVSVRSLEKRVRDRTVLNDEEKEEGEEEEEEEEGEEEPTTNGLSREDFPILFVSVGWLPDRRGRGEKRSVASLSINFN</sequence>
<evidence type="ECO:0000313" key="3">
    <source>
        <dbReference type="Proteomes" id="UP001607303"/>
    </source>
</evidence>
<proteinExistence type="predicted"/>
<comment type="caution">
    <text evidence="2">The sequence shown here is derived from an EMBL/GenBank/DDBJ whole genome shotgun (WGS) entry which is preliminary data.</text>
</comment>
<gene>
    <name evidence="2" type="ORF">V1477_004151</name>
</gene>
<accession>A0ABD2CQR3</accession>
<reference evidence="2 3" key="1">
    <citation type="journal article" date="2024" name="Ann. Entomol. Soc. Am.">
        <title>Genomic analyses of the southern and eastern yellowjacket wasps (Hymenoptera: Vespidae) reveal evolutionary signatures of social life.</title>
        <authorList>
            <person name="Catto M.A."/>
            <person name="Caine P.B."/>
            <person name="Orr S.E."/>
            <person name="Hunt B.G."/>
            <person name="Goodisman M.A.D."/>
        </authorList>
    </citation>
    <scope>NUCLEOTIDE SEQUENCE [LARGE SCALE GENOMIC DNA]</scope>
    <source>
        <strain evidence="2">232</strain>
        <tissue evidence="2">Head and thorax</tissue>
    </source>
</reference>
<evidence type="ECO:0000256" key="1">
    <source>
        <dbReference type="SAM" id="MobiDB-lite"/>
    </source>
</evidence>
<dbReference type="AlphaFoldDB" id="A0ABD2CQR3"/>
<dbReference type="EMBL" id="JAYRBN010000035">
    <property type="protein sequence ID" value="KAL2747459.1"/>
    <property type="molecule type" value="Genomic_DNA"/>
</dbReference>
<protein>
    <submittedName>
        <fullName evidence="2">Uncharacterized protein</fullName>
    </submittedName>
</protein>
<keyword evidence="3" id="KW-1185">Reference proteome</keyword>
<evidence type="ECO:0000313" key="2">
    <source>
        <dbReference type="EMBL" id="KAL2747459.1"/>
    </source>
</evidence>
<organism evidence="2 3">
    <name type="scientific">Vespula maculifrons</name>
    <name type="common">Eastern yellow jacket</name>
    <name type="synonym">Wasp</name>
    <dbReference type="NCBI Taxonomy" id="7453"/>
    <lineage>
        <taxon>Eukaryota</taxon>
        <taxon>Metazoa</taxon>
        <taxon>Ecdysozoa</taxon>
        <taxon>Arthropoda</taxon>
        <taxon>Hexapoda</taxon>
        <taxon>Insecta</taxon>
        <taxon>Pterygota</taxon>
        <taxon>Neoptera</taxon>
        <taxon>Endopterygota</taxon>
        <taxon>Hymenoptera</taxon>
        <taxon>Apocrita</taxon>
        <taxon>Aculeata</taxon>
        <taxon>Vespoidea</taxon>
        <taxon>Vespidae</taxon>
        <taxon>Vespinae</taxon>
        <taxon>Vespula</taxon>
    </lineage>
</organism>
<feature type="region of interest" description="Disordered" evidence="1">
    <location>
        <begin position="33"/>
        <end position="66"/>
    </location>
</feature>
<name>A0ABD2CQR3_VESMC</name>
<feature type="compositionally biased region" description="Acidic residues" evidence="1">
    <location>
        <begin position="39"/>
        <end position="57"/>
    </location>
</feature>
<dbReference type="Proteomes" id="UP001607303">
    <property type="component" value="Unassembled WGS sequence"/>
</dbReference>